<dbReference type="RefSeq" id="WP_023390952.1">
    <property type="nucleotide sequence ID" value="NZ_CAJPUI010000001.1"/>
</dbReference>
<comment type="subcellular location">
    <subcellularLocation>
        <location evidence="6">Cytoplasm</location>
    </subcellularLocation>
    <text evidence="6">Membrane-associated.</text>
</comment>
<dbReference type="EMBL" id="JABZFV010000106">
    <property type="protein sequence ID" value="MBF0934993.1"/>
    <property type="molecule type" value="Genomic_DNA"/>
</dbReference>
<proteinExistence type="inferred from homology"/>
<feature type="binding site" evidence="6">
    <location>
        <begin position="203"/>
        <end position="206"/>
    </location>
    <ligand>
        <name>ATP</name>
        <dbReference type="ChEBI" id="CHEBI:30616"/>
    </ligand>
</feature>
<dbReference type="GO" id="GO:0008360">
    <property type="term" value="P:regulation of cell shape"/>
    <property type="evidence" value="ECO:0007669"/>
    <property type="project" value="UniProtKB-UniRule"/>
</dbReference>
<gene>
    <name evidence="6" type="primary">mreB</name>
    <name evidence="7" type="ORF">HXK00_05035</name>
</gene>
<evidence type="ECO:0000256" key="4">
    <source>
        <dbReference type="ARBA" id="ARBA00022960"/>
    </source>
</evidence>
<dbReference type="AlphaFoldDB" id="A0A929MP61"/>
<keyword evidence="3 6" id="KW-0067">ATP-binding</keyword>
<comment type="subunit">
    <text evidence="6">Forms polymers.</text>
</comment>
<keyword evidence="4 6" id="KW-0133">Cell shape</keyword>
<dbReference type="PANTHER" id="PTHR42749">
    <property type="entry name" value="CELL SHAPE-DETERMINING PROTEIN MREB"/>
    <property type="match status" value="1"/>
</dbReference>
<dbReference type="CDD" id="cd10225">
    <property type="entry name" value="ASKHA_NBD_MreB-like"/>
    <property type="match status" value="1"/>
</dbReference>
<dbReference type="GO" id="GO:0005524">
    <property type="term" value="F:ATP binding"/>
    <property type="evidence" value="ECO:0007669"/>
    <property type="project" value="UniProtKB-KW"/>
</dbReference>
<sequence>MAKNVGIDLGTTNVLVNLYGKGIILNEPSVVAIDTRSQEVIAIGHEAYEMMGRTPESIQVIQPLKGGVIADFDIAEAMLMLFMQRLNLTSWFAKPNVLICAPSKVSEIERLALIETVERAGGGRIYLEEEPKVAGVGAGIDPLSSSGSMVIDIGGGTSDFAVISAGEVIASESIKLAGDDLDLAIIQYLKDNFHILVGERSAESLKKAVASAVLLPEEEVETYDVKGRDLLTGLPKSVNVDSNMICQAIRPILIEIARVAKRVLETIPPEMAADVMEKGILLTGGGALIYHMDTFLTDFLKVSVLKAEQPMNCVAIGSGLMLDLILSGKLERTNPTWRQRLKRRLQRIKRRILG</sequence>
<evidence type="ECO:0000256" key="6">
    <source>
        <dbReference type="HAMAP-Rule" id="MF_02207"/>
    </source>
</evidence>
<dbReference type="HAMAP" id="MF_02207">
    <property type="entry name" value="MreB"/>
    <property type="match status" value="1"/>
</dbReference>
<feature type="binding site" evidence="6">
    <location>
        <begin position="155"/>
        <end position="157"/>
    </location>
    <ligand>
        <name>ATP</name>
        <dbReference type="ChEBI" id="CHEBI:30616"/>
    </ligand>
</feature>
<comment type="caution">
    <text evidence="6">Lacks conserved residue(s) required for the propagation of feature annotation.</text>
</comment>
<evidence type="ECO:0000256" key="2">
    <source>
        <dbReference type="ARBA" id="ARBA00022741"/>
    </source>
</evidence>
<evidence type="ECO:0000313" key="7">
    <source>
        <dbReference type="EMBL" id="MBF0934993.1"/>
    </source>
</evidence>
<evidence type="ECO:0000256" key="5">
    <source>
        <dbReference type="ARBA" id="ARBA00023458"/>
    </source>
</evidence>
<dbReference type="NCBIfam" id="NF010539">
    <property type="entry name" value="PRK13927.1"/>
    <property type="match status" value="1"/>
</dbReference>
<evidence type="ECO:0000313" key="8">
    <source>
        <dbReference type="Proteomes" id="UP000757900"/>
    </source>
</evidence>
<dbReference type="SUPFAM" id="SSF53067">
    <property type="entry name" value="Actin-like ATPase domain"/>
    <property type="match status" value="2"/>
</dbReference>
<feature type="binding site" evidence="6">
    <location>
        <begin position="285"/>
        <end position="288"/>
    </location>
    <ligand>
        <name>ATP</name>
        <dbReference type="ChEBI" id="CHEBI:30616"/>
    </ligand>
</feature>
<reference evidence="7" key="1">
    <citation type="submission" date="2020-04" db="EMBL/GenBank/DDBJ databases">
        <title>Deep metagenomics examines the oral microbiome during advanced dental caries in children, revealing novel taxa and co-occurrences with host molecules.</title>
        <authorList>
            <person name="Baker J.L."/>
            <person name="Morton J.T."/>
            <person name="Dinis M."/>
            <person name="Alvarez R."/>
            <person name="Tran N.C."/>
            <person name="Knight R."/>
            <person name="Edlund A."/>
        </authorList>
    </citation>
    <scope>NUCLEOTIDE SEQUENCE</scope>
    <source>
        <strain evidence="7">JCVI_23_bin.16</strain>
    </source>
</reference>
<dbReference type="PRINTS" id="PR01652">
    <property type="entry name" value="SHAPEPROTEIN"/>
</dbReference>
<dbReference type="InterPro" id="IPR004753">
    <property type="entry name" value="MreB"/>
</dbReference>
<dbReference type="GO" id="GO:0000902">
    <property type="term" value="P:cell morphogenesis"/>
    <property type="evidence" value="ECO:0007669"/>
    <property type="project" value="InterPro"/>
</dbReference>
<dbReference type="Gene3D" id="3.30.420.40">
    <property type="match status" value="2"/>
</dbReference>
<keyword evidence="1 6" id="KW-0963">Cytoplasm</keyword>
<organism evidence="7 8">
    <name type="scientific">Abiotrophia defectiva</name>
    <name type="common">Streptococcus defectivus</name>
    <dbReference type="NCBI Taxonomy" id="46125"/>
    <lineage>
        <taxon>Bacteria</taxon>
        <taxon>Bacillati</taxon>
        <taxon>Bacillota</taxon>
        <taxon>Bacilli</taxon>
        <taxon>Lactobacillales</taxon>
        <taxon>Aerococcaceae</taxon>
        <taxon>Abiotrophia</taxon>
    </lineage>
</organism>
<comment type="function">
    <text evidence="6">Forms membrane-associated dynamic filaments that are essential for cell shape determination. Acts by regulating cell wall synthesis and cell elongation, and thus cell shape. A feedback loop between cell geometry and MreB localization may maintain elongated cell shape by targeting cell wall growth to regions of negative cell wall curvature.</text>
</comment>
<dbReference type="GO" id="GO:0005737">
    <property type="term" value="C:cytoplasm"/>
    <property type="evidence" value="ECO:0007669"/>
    <property type="project" value="UniProtKB-SubCell"/>
</dbReference>
<keyword evidence="2 6" id="KW-0547">Nucleotide-binding</keyword>
<dbReference type="Proteomes" id="UP000757900">
    <property type="component" value="Unassembled WGS sequence"/>
</dbReference>
<dbReference type="GeneID" id="84816459"/>
<dbReference type="InterPro" id="IPR056546">
    <property type="entry name" value="MreB_MamK-like"/>
</dbReference>
<dbReference type="InterPro" id="IPR043129">
    <property type="entry name" value="ATPase_NBD"/>
</dbReference>
<comment type="similarity">
    <text evidence="5 6">Belongs to the FtsA/MreB family.</text>
</comment>
<dbReference type="Pfam" id="PF06723">
    <property type="entry name" value="MreB_Mbl"/>
    <property type="match status" value="1"/>
</dbReference>
<name>A0A929MP61_ABIDE</name>
<dbReference type="PANTHER" id="PTHR42749:SF4">
    <property type="entry name" value="CELL SHAPE-DETERMINING PROTEIN MBL"/>
    <property type="match status" value="1"/>
</dbReference>
<protein>
    <recommendedName>
        <fullName evidence="6">Cell shape-determining protein MreB</fullName>
    </recommendedName>
</protein>
<evidence type="ECO:0000256" key="3">
    <source>
        <dbReference type="ARBA" id="ARBA00022840"/>
    </source>
</evidence>
<evidence type="ECO:0000256" key="1">
    <source>
        <dbReference type="ARBA" id="ARBA00022490"/>
    </source>
</evidence>
<comment type="caution">
    <text evidence="7">The sequence shown here is derived from an EMBL/GenBank/DDBJ whole genome shotgun (WGS) entry which is preliminary data.</text>
</comment>
<accession>A0A929MP61</accession>